<feature type="region of interest" description="Disordered" evidence="1">
    <location>
        <begin position="177"/>
        <end position="196"/>
    </location>
</feature>
<name>A0AAW0AI53_9AGAR</name>
<feature type="region of interest" description="Disordered" evidence="1">
    <location>
        <begin position="261"/>
        <end position="297"/>
    </location>
</feature>
<accession>A0AAW0AI53</accession>
<protein>
    <submittedName>
        <fullName evidence="2">Uncharacterized protein</fullName>
    </submittedName>
</protein>
<keyword evidence="3" id="KW-1185">Reference proteome</keyword>
<reference evidence="2 3" key="1">
    <citation type="journal article" date="2024" name="J Genomics">
        <title>Draft genome sequencing and assembly of Favolaschia claudopus CIRM-BRFM 2984 isolated from oak limbs.</title>
        <authorList>
            <person name="Navarro D."/>
            <person name="Drula E."/>
            <person name="Chaduli D."/>
            <person name="Cazenave R."/>
            <person name="Ahrendt S."/>
            <person name="Wang J."/>
            <person name="Lipzen A."/>
            <person name="Daum C."/>
            <person name="Barry K."/>
            <person name="Grigoriev I.V."/>
            <person name="Favel A."/>
            <person name="Rosso M.N."/>
            <person name="Martin F."/>
        </authorList>
    </citation>
    <scope>NUCLEOTIDE SEQUENCE [LARGE SCALE GENOMIC DNA]</scope>
    <source>
        <strain evidence="2 3">CIRM-BRFM 2984</strain>
    </source>
</reference>
<gene>
    <name evidence="2" type="ORF">R3P38DRAFT_2790833</name>
</gene>
<dbReference type="EMBL" id="JAWWNJ010000066">
    <property type="protein sequence ID" value="KAK7012228.1"/>
    <property type="molecule type" value="Genomic_DNA"/>
</dbReference>
<evidence type="ECO:0000313" key="2">
    <source>
        <dbReference type="EMBL" id="KAK7012228.1"/>
    </source>
</evidence>
<sequence>MASSPSDKNAEFARLFNLFEMLANRKARMAAAGSTSLDDTYAITIPADLEPVVRSLATVVPPRDIPSTRRRRNTVAALGRPPSLDDDSDSESDESIAKFPLGDKSFMFTFKMMIHKLYQVDEWATKVREVLEKSQIEYKPLAEQELIRVATTTAPAVERPANGRVHFKAEVSVGGRKSLPLAPSRTRSHSVAAPTRPAATNNIRAPLQTPTITIASTETRATKKRCVGRRKSVSGPLSPAEGWFYDAAVSAAELPERLPADPIRAFPSSTPTTAGRPRPRPRYQSLETGNRKMGMGFGPRRIVSAITSKDAANAVVAAVDASAFRTATKRRLSQ</sequence>
<evidence type="ECO:0000313" key="3">
    <source>
        <dbReference type="Proteomes" id="UP001362999"/>
    </source>
</evidence>
<feature type="region of interest" description="Disordered" evidence="1">
    <location>
        <begin position="63"/>
        <end position="95"/>
    </location>
</feature>
<dbReference type="AlphaFoldDB" id="A0AAW0AI53"/>
<comment type="caution">
    <text evidence="2">The sequence shown here is derived from an EMBL/GenBank/DDBJ whole genome shotgun (WGS) entry which is preliminary data.</text>
</comment>
<proteinExistence type="predicted"/>
<evidence type="ECO:0000256" key="1">
    <source>
        <dbReference type="SAM" id="MobiDB-lite"/>
    </source>
</evidence>
<dbReference type="Proteomes" id="UP001362999">
    <property type="component" value="Unassembled WGS sequence"/>
</dbReference>
<feature type="compositionally biased region" description="Acidic residues" evidence="1">
    <location>
        <begin position="84"/>
        <end position="94"/>
    </location>
</feature>
<organism evidence="2 3">
    <name type="scientific">Favolaschia claudopus</name>
    <dbReference type="NCBI Taxonomy" id="2862362"/>
    <lineage>
        <taxon>Eukaryota</taxon>
        <taxon>Fungi</taxon>
        <taxon>Dikarya</taxon>
        <taxon>Basidiomycota</taxon>
        <taxon>Agaricomycotina</taxon>
        <taxon>Agaricomycetes</taxon>
        <taxon>Agaricomycetidae</taxon>
        <taxon>Agaricales</taxon>
        <taxon>Marasmiineae</taxon>
        <taxon>Mycenaceae</taxon>
        <taxon>Favolaschia</taxon>
    </lineage>
</organism>